<dbReference type="AlphaFoldDB" id="A0A7J7NF61"/>
<reference evidence="1 2" key="1">
    <citation type="journal article" date="2020" name="IScience">
        <title>Genome Sequencing of the Endangered Kingdonia uniflora (Circaeasteraceae, Ranunculales) Reveals Potential Mechanisms of Evolutionary Specialization.</title>
        <authorList>
            <person name="Sun Y."/>
            <person name="Deng T."/>
            <person name="Zhang A."/>
            <person name="Moore M.J."/>
            <person name="Landis J.B."/>
            <person name="Lin N."/>
            <person name="Zhang H."/>
            <person name="Zhang X."/>
            <person name="Huang J."/>
            <person name="Zhang X."/>
            <person name="Sun H."/>
            <person name="Wang H."/>
        </authorList>
    </citation>
    <scope>NUCLEOTIDE SEQUENCE [LARGE SCALE GENOMIC DNA]</scope>
    <source>
        <strain evidence="1">TB1705</strain>
        <tissue evidence="1">Leaf</tissue>
    </source>
</reference>
<proteinExistence type="predicted"/>
<protein>
    <submittedName>
        <fullName evidence="1">Uncharacterized protein</fullName>
    </submittedName>
</protein>
<sequence length="75" mass="8646">SKTRVIGSTLARHRARTPCSQGIHPSFSTNDKSKYHLQYLHNRFCYNESSKNGDVMYEPCRLVNLQQTFCSHSDP</sequence>
<organism evidence="1 2">
    <name type="scientific">Kingdonia uniflora</name>
    <dbReference type="NCBI Taxonomy" id="39325"/>
    <lineage>
        <taxon>Eukaryota</taxon>
        <taxon>Viridiplantae</taxon>
        <taxon>Streptophyta</taxon>
        <taxon>Embryophyta</taxon>
        <taxon>Tracheophyta</taxon>
        <taxon>Spermatophyta</taxon>
        <taxon>Magnoliopsida</taxon>
        <taxon>Ranunculales</taxon>
        <taxon>Circaeasteraceae</taxon>
        <taxon>Kingdonia</taxon>
    </lineage>
</organism>
<keyword evidence="2" id="KW-1185">Reference proteome</keyword>
<dbReference type="Proteomes" id="UP000541444">
    <property type="component" value="Unassembled WGS sequence"/>
</dbReference>
<feature type="non-terminal residue" evidence="1">
    <location>
        <position position="1"/>
    </location>
</feature>
<gene>
    <name evidence="1" type="ORF">GIB67_012723</name>
</gene>
<comment type="caution">
    <text evidence="1">The sequence shown here is derived from an EMBL/GenBank/DDBJ whole genome shotgun (WGS) entry which is preliminary data.</text>
</comment>
<accession>A0A7J7NF61</accession>
<name>A0A7J7NF61_9MAGN</name>
<evidence type="ECO:0000313" key="1">
    <source>
        <dbReference type="EMBL" id="KAF6165826.1"/>
    </source>
</evidence>
<evidence type="ECO:0000313" key="2">
    <source>
        <dbReference type="Proteomes" id="UP000541444"/>
    </source>
</evidence>
<dbReference type="EMBL" id="JACGCM010000816">
    <property type="protein sequence ID" value="KAF6165826.1"/>
    <property type="molecule type" value="Genomic_DNA"/>
</dbReference>